<dbReference type="CDD" id="cd18103">
    <property type="entry name" value="SpoU-like_RlmB"/>
    <property type="match status" value="1"/>
</dbReference>
<dbReference type="AlphaFoldDB" id="A0A7H1NQV8"/>
<name>A0A7H1NQV8_9PROT</name>
<evidence type="ECO:0000259" key="4">
    <source>
        <dbReference type="SMART" id="SM00967"/>
    </source>
</evidence>
<reference evidence="5 6" key="1">
    <citation type="submission" date="2020-08" db="EMBL/GenBank/DDBJ databases">
        <title>Complete genome sequence of Entomobacter blattae G55GP.</title>
        <authorList>
            <person name="Poehlein A."/>
            <person name="Guzman J."/>
            <person name="Daniel R."/>
            <person name="Vilcinskas A."/>
        </authorList>
    </citation>
    <scope>NUCLEOTIDE SEQUENCE [LARGE SCALE GENOMIC DNA]</scope>
    <source>
        <strain evidence="5 6">G55GP</strain>
    </source>
</reference>
<organism evidence="5 6">
    <name type="scientific">Entomobacter blattae</name>
    <dbReference type="NCBI Taxonomy" id="2762277"/>
    <lineage>
        <taxon>Bacteria</taxon>
        <taxon>Pseudomonadati</taxon>
        <taxon>Pseudomonadota</taxon>
        <taxon>Alphaproteobacteria</taxon>
        <taxon>Acetobacterales</taxon>
        <taxon>Acetobacteraceae</taxon>
        <taxon>Entomobacter</taxon>
    </lineage>
</organism>
<dbReference type="InterPro" id="IPR029028">
    <property type="entry name" value="Alpha/beta_knot_MTases"/>
</dbReference>
<evidence type="ECO:0000256" key="1">
    <source>
        <dbReference type="ARBA" id="ARBA00022603"/>
    </source>
</evidence>
<protein>
    <submittedName>
        <fullName evidence="5">23S rRNA (Guanosine-2'-O-)-methyltransferase RlmB</fullName>
        <ecNumber evidence="5">2.1.1.185</ecNumber>
    </submittedName>
</protein>
<dbReference type="PANTHER" id="PTHR46429">
    <property type="entry name" value="23S RRNA (GUANOSINE-2'-O-)-METHYLTRANSFERASE RLMB"/>
    <property type="match status" value="1"/>
</dbReference>
<proteinExistence type="predicted"/>
<dbReference type="Pfam" id="PF00588">
    <property type="entry name" value="SpoU_methylase"/>
    <property type="match status" value="1"/>
</dbReference>
<dbReference type="SMART" id="SM00967">
    <property type="entry name" value="SpoU_sub_bind"/>
    <property type="match status" value="1"/>
</dbReference>
<dbReference type="NCBIfam" id="TIGR00186">
    <property type="entry name" value="rRNA_methyl_3"/>
    <property type="match status" value="1"/>
</dbReference>
<evidence type="ECO:0000256" key="3">
    <source>
        <dbReference type="SAM" id="MobiDB-lite"/>
    </source>
</evidence>
<evidence type="ECO:0000313" key="5">
    <source>
        <dbReference type="EMBL" id="QNT78168.1"/>
    </source>
</evidence>
<evidence type="ECO:0000256" key="2">
    <source>
        <dbReference type="ARBA" id="ARBA00022679"/>
    </source>
</evidence>
<feature type="compositionally biased region" description="Basic residues" evidence="3">
    <location>
        <begin position="11"/>
        <end position="20"/>
    </location>
</feature>
<keyword evidence="6" id="KW-1185">Reference proteome</keyword>
<feature type="region of interest" description="Disordered" evidence="3">
    <location>
        <begin position="1"/>
        <end position="52"/>
    </location>
</feature>
<dbReference type="PANTHER" id="PTHR46429:SF1">
    <property type="entry name" value="23S RRNA (GUANOSINE-2'-O-)-METHYLTRANSFERASE RLMB"/>
    <property type="match status" value="1"/>
</dbReference>
<dbReference type="GO" id="GO:0032259">
    <property type="term" value="P:methylation"/>
    <property type="evidence" value="ECO:0007669"/>
    <property type="project" value="UniProtKB-KW"/>
</dbReference>
<dbReference type="InterPro" id="IPR004441">
    <property type="entry name" value="rRNA_MeTrfase_TrmH"/>
</dbReference>
<dbReference type="Proteomes" id="UP000516349">
    <property type="component" value="Chromosome"/>
</dbReference>
<gene>
    <name evidence="5" type="primary">rlmB</name>
    <name evidence="5" type="ORF">JGUZn3_09360</name>
</gene>
<dbReference type="KEGG" id="ebla:JGUZn3_09360"/>
<keyword evidence="1 5" id="KW-0489">Methyltransferase</keyword>
<keyword evidence="2 5" id="KW-0808">Transferase</keyword>
<accession>A0A7H1NQV8</accession>
<dbReference type="InterPro" id="IPR013123">
    <property type="entry name" value="SpoU_subst-bd"/>
</dbReference>
<dbReference type="EMBL" id="CP060244">
    <property type="protein sequence ID" value="QNT78168.1"/>
    <property type="molecule type" value="Genomic_DNA"/>
</dbReference>
<dbReference type="SUPFAM" id="SSF55315">
    <property type="entry name" value="L30e-like"/>
    <property type="match status" value="1"/>
</dbReference>
<sequence>MPKPPSSFKNTRARPKKNKKAGLPFSSAPRALPLIKDRKAKGEPFAPGTKADRSAFKTENGTYWLYGLHPAEAALLNPHRKIRHILVTAETELQLLKRLSEREPDFRWPIPPEITQKETLTKVCGEEAVHQGVVLLVSPLSPPDILDIAEQQRTPLLVLDQVTDPRNIGAILRSAAAFGVGAVIMQTRHAPAESGVLAKAASGALEKVPLLQVVNLSRALESLKKAGYWVVGMEVSENILNGEAYHGKPTVLVLGAEGSGLRRLVREHCDELAGLKIHNQIESLNVSNAAAIGLYELTRSTRTPS</sequence>
<dbReference type="EC" id="2.1.1.185" evidence="5"/>
<dbReference type="Gene3D" id="3.30.1330.30">
    <property type="match status" value="1"/>
</dbReference>
<dbReference type="InterPro" id="IPR029064">
    <property type="entry name" value="Ribosomal_eL30-like_sf"/>
</dbReference>
<dbReference type="InterPro" id="IPR001537">
    <property type="entry name" value="SpoU_MeTrfase"/>
</dbReference>
<dbReference type="Pfam" id="PF08032">
    <property type="entry name" value="SpoU_sub_bind"/>
    <property type="match status" value="1"/>
</dbReference>
<dbReference type="GO" id="GO:0003723">
    <property type="term" value="F:RNA binding"/>
    <property type="evidence" value="ECO:0007669"/>
    <property type="project" value="InterPro"/>
</dbReference>
<dbReference type="Gene3D" id="3.40.1280.10">
    <property type="match status" value="1"/>
</dbReference>
<evidence type="ECO:0000313" key="6">
    <source>
        <dbReference type="Proteomes" id="UP000516349"/>
    </source>
</evidence>
<dbReference type="GO" id="GO:0008173">
    <property type="term" value="F:RNA methyltransferase activity"/>
    <property type="evidence" value="ECO:0007669"/>
    <property type="project" value="InterPro"/>
</dbReference>
<dbReference type="RefSeq" id="WP_203414515.1">
    <property type="nucleotide sequence ID" value="NZ_CP060244.1"/>
</dbReference>
<dbReference type="GO" id="GO:0006396">
    <property type="term" value="P:RNA processing"/>
    <property type="evidence" value="ECO:0007669"/>
    <property type="project" value="InterPro"/>
</dbReference>
<feature type="domain" description="RNA 2-O ribose methyltransferase substrate binding" evidence="4">
    <location>
        <begin position="64"/>
        <end position="143"/>
    </location>
</feature>
<dbReference type="GO" id="GO:0005829">
    <property type="term" value="C:cytosol"/>
    <property type="evidence" value="ECO:0007669"/>
    <property type="project" value="TreeGrafter"/>
</dbReference>
<dbReference type="InterPro" id="IPR029026">
    <property type="entry name" value="tRNA_m1G_MTases_N"/>
</dbReference>
<dbReference type="SUPFAM" id="SSF75217">
    <property type="entry name" value="alpha/beta knot"/>
    <property type="match status" value="1"/>
</dbReference>